<dbReference type="Proteomes" id="UP001374893">
    <property type="component" value="Chromosome"/>
</dbReference>
<reference evidence="1 2" key="1">
    <citation type="submission" date="2021-06" db="EMBL/GenBank/DDBJ databases">
        <title>Complete genome of Haloferula helveola possessing various polysaccharide degrading enzymes.</title>
        <authorList>
            <person name="Takami H."/>
            <person name="Huang C."/>
            <person name="Hamasaki K."/>
        </authorList>
    </citation>
    <scope>NUCLEOTIDE SEQUENCE [LARGE SCALE GENOMIC DNA]</scope>
    <source>
        <strain evidence="1 2">CN-1</strain>
    </source>
</reference>
<proteinExistence type="predicted"/>
<dbReference type="Pfam" id="PF13366">
    <property type="entry name" value="PDDEXK_3"/>
    <property type="match status" value="1"/>
</dbReference>
<name>A0ABM7R922_9BACT</name>
<dbReference type="NCBIfam" id="TIGR04256">
    <property type="entry name" value="GxxExxY"/>
    <property type="match status" value="1"/>
</dbReference>
<gene>
    <name evidence="1" type="ORF">HAHE_15820</name>
</gene>
<evidence type="ECO:0000313" key="2">
    <source>
        <dbReference type="Proteomes" id="UP001374893"/>
    </source>
</evidence>
<dbReference type="RefSeq" id="WP_338689986.1">
    <property type="nucleotide sequence ID" value="NZ_AP024702.1"/>
</dbReference>
<protein>
    <recommendedName>
        <fullName evidence="3">GxxExxY protein</fullName>
    </recommendedName>
</protein>
<organism evidence="1 2">
    <name type="scientific">Haloferula helveola</name>
    <dbReference type="NCBI Taxonomy" id="490095"/>
    <lineage>
        <taxon>Bacteria</taxon>
        <taxon>Pseudomonadati</taxon>
        <taxon>Verrucomicrobiota</taxon>
        <taxon>Verrucomicrobiia</taxon>
        <taxon>Verrucomicrobiales</taxon>
        <taxon>Verrucomicrobiaceae</taxon>
        <taxon>Haloferula</taxon>
    </lineage>
</organism>
<sequence>MALILRDETHAILGACFEVYREKGCGFIEDVFQECLEIEFEERGLPFVSQPSVELEYKGRILRKRCVPDFICFGKVILEIKAVKTLEDAHRAQLINYLKATRMKVGLLVNFGHHPKAQHERFVL</sequence>
<accession>A0ABM7R922</accession>
<dbReference type="EMBL" id="AP024702">
    <property type="protein sequence ID" value="BCX47674.1"/>
    <property type="molecule type" value="Genomic_DNA"/>
</dbReference>
<evidence type="ECO:0000313" key="1">
    <source>
        <dbReference type="EMBL" id="BCX47674.1"/>
    </source>
</evidence>
<evidence type="ECO:0008006" key="3">
    <source>
        <dbReference type="Google" id="ProtNLM"/>
    </source>
</evidence>
<keyword evidence="2" id="KW-1185">Reference proteome</keyword>
<dbReference type="InterPro" id="IPR026350">
    <property type="entry name" value="GxxExxY"/>
</dbReference>